<dbReference type="PANTHER" id="PTHR11735">
    <property type="entry name" value="TRNA N6-ADENOSINE THREONYLCARBAMOYLTRANSFERASE"/>
    <property type="match status" value="1"/>
</dbReference>
<reference evidence="2 3" key="1">
    <citation type="submission" date="2014-07" db="EMBL/GenBank/DDBJ databases">
        <title>Genome Sequencing of Dermacoccus nishinomiyaensis.</title>
        <authorList>
            <person name="Hong K.W."/>
            <person name="Chan K.G."/>
        </authorList>
    </citation>
    <scope>NUCLEOTIDE SEQUENCE [LARGE SCALE GENOMIC DNA]</scope>
    <source>
        <strain evidence="2 3">M25</strain>
    </source>
</reference>
<dbReference type="SUPFAM" id="SSF53067">
    <property type="entry name" value="Actin-like ATPase domain"/>
    <property type="match status" value="2"/>
</dbReference>
<dbReference type="OrthoDB" id="9809995at2"/>
<keyword evidence="3" id="KW-1185">Reference proteome</keyword>
<dbReference type="AlphaFoldDB" id="A0A075JJ57"/>
<dbReference type="InterPro" id="IPR022496">
    <property type="entry name" value="T6A_TsaB"/>
</dbReference>
<gene>
    <name evidence="2" type="ORF">HX89_11010</name>
</gene>
<organism evidence="2 3">
    <name type="scientific">Dermacoccus nishinomiyaensis</name>
    <dbReference type="NCBI Taxonomy" id="1274"/>
    <lineage>
        <taxon>Bacteria</taxon>
        <taxon>Bacillati</taxon>
        <taxon>Actinomycetota</taxon>
        <taxon>Actinomycetes</taxon>
        <taxon>Micrococcales</taxon>
        <taxon>Dermacoccaceae</taxon>
        <taxon>Dermacoccus</taxon>
    </lineage>
</organism>
<feature type="domain" description="Gcp-like" evidence="1">
    <location>
        <begin position="31"/>
        <end position="148"/>
    </location>
</feature>
<dbReference type="PANTHER" id="PTHR11735:SF11">
    <property type="entry name" value="TRNA THREONYLCARBAMOYLADENOSINE BIOSYNTHESIS PROTEIN TSAB"/>
    <property type="match status" value="1"/>
</dbReference>
<name>A0A075JJ57_9MICO</name>
<dbReference type="GeneID" id="41841627"/>
<dbReference type="HOGENOM" id="CLU_064886_3_3_11"/>
<evidence type="ECO:0000313" key="3">
    <source>
        <dbReference type="Proteomes" id="UP000027986"/>
    </source>
</evidence>
<dbReference type="GO" id="GO:0005829">
    <property type="term" value="C:cytosol"/>
    <property type="evidence" value="ECO:0007669"/>
    <property type="project" value="TreeGrafter"/>
</dbReference>
<protein>
    <recommendedName>
        <fullName evidence="1">Gcp-like domain-containing protein</fullName>
    </recommendedName>
</protein>
<dbReference type="GO" id="GO:0002949">
    <property type="term" value="P:tRNA threonylcarbamoyladenosine modification"/>
    <property type="evidence" value="ECO:0007669"/>
    <property type="project" value="InterPro"/>
</dbReference>
<dbReference type="Pfam" id="PF00814">
    <property type="entry name" value="TsaD"/>
    <property type="match status" value="1"/>
</dbReference>
<sequence length="246" mass="25317">MLLAIDTSTSAVTAALHDGRDVVARTSTIDARRHTEILAPAIEAMFAETDVAPGDLSRVAVGVGPGPFTGLRVGIMTAMTFAYALDLPIGGVCSLDALAHRAQTLGMRGPLLVATDARRKEIYWAHYDLDGGPIVSGDPAVDKAAAVAEQLGDIPAVGRGARLYADVLHDATRAAAAGAVDTSGDAALTGAGEAEVLLDVDAADLAIVAHERVMAGERLLDTEPLYLRRPDAVPAAAAPIARVLGR</sequence>
<dbReference type="Gene3D" id="3.30.420.40">
    <property type="match status" value="2"/>
</dbReference>
<evidence type="ECO:0000259" key="1">
    <source>
        <dbReference type="Pfam" id="PF00814"/>
    </source>
</evidence>
<dbReference type="KEGG" id="dni:HX89_11010"/>
<dbReference type="Proteomes" id="UP000027986">
    <property type="component" value="Chromosome"/>
</dbReference>
<dbReference type="EMBL" id="CP008889">
    <property type="protein sequence ID" value="AIF41382.1"/>
    <property type="molecule type" value="Genomic_DNA"/>
</dbReference>
<dbReference type="InterPro" id="IPR000905">
    <property type="entry name" value="Gcp-like_dom"/>
</dbReference>
<dbReference type="CDD" id="cd24032">
    <property type="entry name" value="ASKHA_NBD_TsaB"/>
    <property type="match status" value="1"/>
</dbReference>
<evidence type="ECO:0000313" key="2">
    <source>
        <dbReference type="EMBL" id="AIF41382.1"/>
    </source>
</evidence>
<accession>A0A075JJ57</accession>
<dbReference type="NCBIfam" id="TIGR03725">
    <property type="entry name" value="T6A_YeaZ"/>
    <property type="match status" value="1"/>
</dbReference>
<dbReference type="eggNOG" id="COG1214">
    <property type="taxonomic scope" value="Bacteria"/>
</dbReference>
<proteinExistence type="predicted"/>
<dbReference type="InterPro" id="IPR043129">
    <property type="entry name" value="ATPase_NBD"/>
</dbReference>
<dbReference type="RefSeq" id="WP_038569129.1">
    <property type="nucleotide sequence ID" value="NZ_CP008889.1"/>
</dbReference>